<dbReference type="eggNOG" id="KOG4428">
    <property type="taxonomic scope" value="Eukaryota"/>
</dbReference>
<feature type="non-terminal residue" evidence="3">
    <location>
        <position position="86"/>
    </location>
</feature>
<sequence length="86" mass="9589">LVRAAGGVRVTSCKSGKDRTGMSVTFEQVRLARKHLDCGDDDVDRVLYLSRLHGTRLENARKNTGRPVFAFNLFQVGMLPAVYRPP</sequence>
<dbReference type="OrthoDB" id="159395at2759"/>
<keyword evidence="1" id="KW-0378">Hydrolase</keyword>
<organism evidence="4">
    <name type="scientific">Aureococcus anophagefferens</name>
    <name type="common">Harmful bloom alga</name>
    <dbReference type="NCBI Taxonomy" id="44056"/>
    <lineage>
        <taxon>Eukaryota</taxon>
        <taxon>Sar</taxon>
        <taxon>Stramenopiles</taxon>
        <taxon>Ochrophyta</taxon>
        <taxon>Pelagophyceae</taxon>
        <taxon>Pelagomonadales</taxon>
        <taxon>Pelagomonadaceae</taxon>
        <taxon>Aureococcus</taxon>
    </lineage>
</organism>
<dbReference type="PANTHER" id="PTHR12187">
    <property type="entry name" value="AGAP000124-PA"/>
    <property type="match status" value="1"/>
</dbReference>
<dbReference type="GO" id="GO:0016316">
    <property type="term" value="F:phosphatidylinositol-3,4-bisphosphate 4-phosphatase activity"/>
    <property type="evidence" value="ECO:0007669"/>
    <property type="project" value="InterPro"/>
</dbReference>
<keyword evidence="4" id="KW-1185">Reference proteome</keyword>
<keyword evidence="2" id="KW-0443">Lipid metabolism</keyword>
<dbReference type="PANTHER" id="PTHR12187:SF11">
    <property type="entry name" value="PHOSPHATIDYLINOSITOL-3,4-BISPHOSPHATE 4-PHOSPHATASE"/>
    <property type="match status" value="1"/>
</dbReference>
<name>F0YAT3_AURAN</name>
<evidence type="ECO:0000313" key="3">
    <source>
        <dbReference type="EMBL" id="EGB07756.1"/>
    </source>
</evidence>
<accession>F0YAT3</accession>
<protein>
    <recommendedName>
        <fullName evidence="5">Tyrosine specific protein phosphatases domain-containing protein</fullName>
    </recommendedName>
</protein>
<dbReference type="OMA" id="KAFRPPG"/>
<feature type="non-terminal residue" evidence="3">
    <location>
        <position position="1"/>
    </location>
</feature>
<evidence type="ECO:0000256" key="1">
    <source>
        <dbReference type="ARBA" id="ARBA00022801"/>
    </source>
</evidence>
<reference evidence="3 4" key="1">
    <citation type="journal article" date="2011" name="Proc. Natl. Acad. Sci. U.S.A.">
        <title>Niche of harmful alga Aureococcus anophagefferens revealed through ecogenomics.</title>
        <authorList>
            <person name="Gobler C.J."/>
            <person name="Berry D.L."/>
            <person name="Dyhrman S.T."/>
            <person name="Wilhelm S.W."/>
            <person name="Salamov A."/>
            <person name="Lobanov A.V."/>
            <person name="Zhang Y."/>
            <person name="Collier J.L."/>
            <person name="Wurch L.L."/>
            <person name="Kustka A.B."/>
            <person name="Dill B.D."/>
            <person name="Shah M."/>
            <person name="VerBerkmoes N.C."/>
            <person name="Kuo A."/>
            <person name="Terry A."/>
            <person name="Pangilinan J."/>
            <person name="Lindquist E.A."/>
            <person name="Lucas S."/>
            <person name="Paulsen I.T."/>
            <person name="Hattenrath-Lehmann T.K."/>
            <person name="Talmage S.C."/>
            <person name="Walker E.A."/>
            <person name="Koch F."/>
            <person name="Burson A.M."/>
            <person name="Marcoval M.A."/>
            <person name="Tang Y.Z."/>
            <person name="Lecleir G.R."/>
            <person name="Coyne K.J."/>
            <person name="Berg G.M."/>
            <person name="Bertrand E.M."/>
            <person name="Saito M.A."/>
            <person name="Gladyshev V.N."/>
            <person name="Grigoriev I.V."/>
        </authorList>
    </citation>
    <scope>NUCLEOTIDE SEQUENCE [LARGE SCALE GENOMIC DNA]</scope>
    <source>
        <strain evidence="4">CCMP 1984</strain>
    </source>
</reference>
<gene>
    <name evidence="3" type="ORF">AURANDRAFT_17701</name>
</gene>
<evidence type="ECO:0000256" key="2">
    <source>
        <dbReference type="ARBA" id="ARBA00023098"/>
    </source>
</evidence>
<dbReference type="GeneID" id="20218878"/>
<dbReference type="EMBL" id="GL833130">
    <property type="protein sequence ID" value="EGB07756.1"/>
    <property type="molecule type" value="Genomic_DNA"/>
</dbReference>
<evidence type="ECO:0000313" key="4">
    <source>
        <dbReference type="Proteomes" id="UP000002729"/>
    </source>
</evidence>
<dbReference type="AlphaFoldDB" id="F0YAT3"/>
<dbReference type="GO" id="GO:0005737">
    <property type="term" value="C:cytoplasm"/>
    <property type="evidence" value="ECO:0007669"/>
    <property type="project" value="TreeGrafter"/>
</dbReference>
<dbReference type="Proteomes" id="UP000002729">
    <property type="component" value="Unassembled WGS sequence"/>
</dbReference>
<proteinExistence type="predicted"/>
<dbReference type="InParanoid" id="F0YAT3"/>
<dbReference type="RefSeq" id="XP_009037739.1">
    <property type="nucleotide sequence ID" value="XM_009039491.1"/>
</dbReference>
<dbReference type="InterPro" id="IPR039034">
    <property type="entry name" value="INPP4"/>
</dbReference>
<dbReference type="KEGG" id="aaf:AURANDRAFT_17701"/>
<evidence type="ECO:0008006" key="5">
    <source>
        <dbReference type="Google" id="ProtNLM"/>
    </source>
</evidence>